<comment type="caution">
    <text evidence="8">The sequence shown here is derived from an EMBL/GenBank/DDBJ whole genome shotgun (WGS) entry which is preliminary data.</text>
</comment>
<name>A0A3R7L873_9TRYP</name>
<dbReference type="SUPFAM" id="SSF55811">
    <property type="entry name" value="Nudix"/>
    <property type="match status" value="1"/>
</dbReference>
<comment type="cofactor">
    <cofactor evidence="2">
        <name>Mg(2+)</name>
        <dbReference type="ChEBI" id="CHEBI:18420"/>
    </cofactor>
</comment>
<evidence type="ECO:0000256" key="2">
    <source>
        <dbReference type="ARBA" id="ARBA00001946"/>
    </source>
</evidence>
<keyword evidence="5" id="KW-0460">Magnesium</keyword>
<evidence type="ECO:0000259" key="7">
    <source>
        <dbReference type="PROSITE" id="PS51462"/>
    </source>
</evidence>
<keyword evidence="6" id="KW-0464">Manganese</keyword>
<dbReference type="CDD" id="cd03426">
    <property type="entry name" value="NUDIX_CoAse_Nudt7"/>
    <property type="match status" value="1"/>
</dbReference>
<evidence type="ECO:0000256" key="6">
    <source>
        <dbReference type="ARBA" id="ARBA00023211"/>
    </source>
</evidence>
<accession>A0A3R7L873</accession>
<dbReference type="Proteomes" id="UP000284403">
    <property type="component" value="Unassembled WGS sequence"/>
</dbReference>
<keyword evidence="3" id="KW-0479">Metal-binding</keyword>
<gene>
    <name evidence="8" type="ORF">Tco025E_02948</name>
</gene>
<evidence type="ECO:0000256" key="1">
    <source>
        <dbReference type="ARBA" id="ARBA00001936"/>
    </source>
</evidence>
<proteinExistence type="predicted"/>
<evidence type="ECO:0000256" key="5">
    <source>
        <dbReference type="ARBA" id="ARBA00022842"/>
    </source>
</evidence>
<evidence type="ECO:0000313" key="8">
    <source>
        <dbReference type="EMBL" id="RNF23037.1"/>
    </source>
</evidence>
<dbReference type="PANTHER" id="PTHR12992:SF11">
    <property type="entry name" value="MITOCHONDRIAL COENZYME A DIPHOSPHATASE NUDT8"/>
    <property type="match status" value="1"/>
</dbReference>
<feature type="domain" description="Nudix hydrolase" evidence="7">
    <location>
        <begin position="60"/>
        <end position="200"/>
    </location>
</feature>
<dbReference type="PROSITE" id="PS00893">
    <property type="entry name" value="NUDIX_BOX"/>
    <property type="match status" value="1"/>
</dbReference>
<dbReference type="GO" id="GO:0046872">
    <property type="term" value="F:metal ion binding"/>
    <property type="evidence" value="ECO:0007669"/>
    <property type="project" value="UniProtKB-KW"/>
</dbReference>
<comment type="cofactor">
    <cofactor evidence="1">
        <name>Mn(2+)</name>
        <dbReference type="ChEBI" id="CHEBI:29035"/>
    </cofactor>
</comment>
<evidence type="ECO:0000313" key="9">
    <source>
        <dbReference type="Proteomes" id="UP000284403"/>
    </source>
</evidence>
<dbReference type="Gene3D" id="3.90.79.10">
    <property type="entry name" value="Nucleoside Triphosphate Pyrophosphohydrolase"/>
    <property type="match status" value="1"/>
</dbReference>
<sequence length="305" mass="33307">MAAAGATHLLPRTTSEWVALLKRAMQLRPDELHIPEHFYVRDLHTGSRYSHLWDPLQKQCRREGATLVLLSPPSEFTGGGFQEMCITLTKRTSNLRYHKNQISFPGGGVEHGEAPVAAAQRETMEEVGIGASSYSVIGNLHPSYSLDGGYKVFPVVAVADTAVEPICNCPDEVASIHYLHLSRLLLDSARTHCRLIKWYSSRSPKPAHFPCFFAGSSQSVASGDVCPSQNTPSIPEDGGFLPMLEEDFPGELVWGITSFATCELLMRLAKALALSKPGEIQAMDLLKCSSVVARCPEGSRRGKNA</sequence>
<dbReference type="GO" id="GO:0010945">
    <property type="term" value="F:coenzyme A diphosphatase activity"/>
    <property type="evidence" value="ECO:0007669"/>
    <property type="project" value="InterPro"/>
</dbReference>
<reference evidence="8 9" key="1">
    <citation type="journal article" date="2018" name="BMC Genomics">
        <title>Genomic comparison of Trypanosoma conorhini and Trypanosoma rangeli to Trypanosoma cruzi strains of high and low virulence.</title>
        <authorList>
            <person name="Bradwell K.R."/>
            <person name="Koparde V.N."/>
            <person name="Matveyev A.V."/>
            <person name="Serrano M.G."/>
            <person name="Alves J.M."/>
            <person name="Parikh H."/>
            <person name="Huang B."/>
            <person name="Lee V."/>
            <person name="Espinosa-Alvarez O."/>
            <person name="Ortiz P.A."/>
            <person name="Costa-Martins A.G."/>
            <person name="Teixeira M.M."/>
            <person name="Buck G.A."/>
        </authorList>
    </citation>
    <scope>NUCLEOTIDE SEQUENCE [LARGE SCALE GENOMIC DNA]</scope>
    <source>
        <strain evidence="8 9">025E</strain>
    </source>
</reference>
<dbReference type="PANTHER" id="PTHR12992">
    <property type="entry name" value="NUDIX HYDROLASE"/>
    <property type="match status" value="1"/>
</dbReference>
<dbReference type="AlphaFoldDB" id="A0A3R7L873"/>
<organism evidence="8 9">
    <name type="scientific">Trypanosoma conorhini</name>
    <dbReference type="NCBI Taxonomy" id="83891"/>
    <lineage>
        <taxon>Eukaryota</taxon>
        <taxon>Discoba</taxon>
        <taxon>Euglenozoa</taxon>
        <taxon>Kinetoplastea</taxon>
        <taxon>Metakinetoplastina</taxon>
        <taxon>Trypanosomatida</taxon>
        <taxon>Trypanosomatidae</taxon>
        <taxon>Trypanosoma</taxon>
    </lineage>
</organism>
<protein>
    <submittedName>
        <fullName evidence="8">NUDIX hydrolase</fullName>
    </submittedName>
</protein>
<keyword evidence="9" id="KW-1185">Reference proteome</keyword>
<dbReference type="Pfam" id="PF00293">
    <property type="entry name" value="NUDIX"/>
    <property type="match status" value="1"/>
</dbReference>
<dbReference type="RefSeq" id="XP_029230036.1">
    <property type="nucleotide sequence ID" value="XM_029369871.1"/>
</dbReference>
<dbReference type="OrthoDB" id="10262892at2759"/>
<dbReference type="EMBL" id="MKKU01000125">
    <property type="protein sequence ID" value="RNF23037.1"/>
    <property type="molecule type" value="Genomic_DNA"/>
</dbReference>
<keyword evidence="4 8" id="KW-0378">Hydrolase</keyword>
<evidence type="ECO:0000256" key="3">
    <source>
        <dbReference type="ARBA" id="ARBA00022723"/>
    </source>
</evidence>
<dbReference type="GeneID" id="40316559"/>
<dbReference type="InterPro" id="IPR000086">
    <property type="entry name" value="NUDIX_hydrolase_dom"/>
</dbReference>
<dbReference type="InterPro" id="IPR020084">
    <property type="entry name" value="NUDIX_hydrolase_CS"/>
</dbReference>
<dbReference type="PROSITE" id="PS51462">
    <property type="entry name" value="NUDIX"/>
    <property type="match status" value="1"/>
</dbReference>
<dbReference type="InterPro" id="IPR045121">
    <property type="entry name" value="CoAse"/>
</dbReference>
<evidence type="ECO:0000256" key="4">
    <source>
        <dbReference type="ARBA" id="ARBA00022801"/>
    </source>
</evidence>
<dbReference type="InterPro" id="IPR015797">
    <property type="entry name" value="NUDIX_hydrolase-like_dom_sf"/>
</dbReference>